<dbReference type="GO" id="GO:1990281">
    <property type="term" value="C:efflux pump complex"/>
    <property type="evidence" value="ECO:0007669"/>
    <property type="project" value="TreeGrafter"/>
</dbReference>
<dbReference type="Proteomes" id="UP000011131">
    <property type="component" value="Chromosome"/>
</dbReference>
<keyword evidence="6" id="KW-1133">Transmembrane helix</keyword>
<dbReference type="AlphaFoldDB" id="L7UA97"/>
<sequence>MKPQAPDTNETEPRAPSAGTQGRGWVWGLGAALLVLLGLGVVPRLERARALDRRAEESRQPPLVATVAVRRATPKAELTLPGTVLPLQRASLHARLSGFVGRIHVELGDKVRAGQLLAEIEAPELQAECHRARARLDETERNLEFARASAERNQTLAREGNVSHEVSEEARARANTAEAALKGAKAEVERLEALYAYRRVVAPFEGLIVRRNVDPGALVTAGSTTGVTSLFEMAQTHALKVYVEVPQSLASDIRPGLEARITTLDAPARALPGRVVRTSGVLDPGTRTLLTEVQLTNEHGLFAGAFVRVRLLIERDVPPLLVPASALAARREGMTLLVVDAANAVQQRVVVLGRDLGSQVEVLEGVSEADRVVLSPPDTLGDGSVVRVAQGHAAL</sequence>
<dbReference type="EMBL" id="CP004025">
    <property type="protein sequence ID" value="AGC43374.1"/>
    <property type="molecule type" value="Genomic_DNA"/>
</dbReference>
<keyword evidence="6" id="KW-0472">Membrane</keyword>
<dbReference type="PANTHER" id="PTHR30469">
    <property type="entry name" value="MULTIDRUG RESISTANCE PROTEIN MDTA"/>
    <property type="match status" value="1"/>
</dbReference>
<dbReference type="SUPFAM" id="SSF111369">
    <property type="entry name" value="HlyD-like secretion proteins"/>
    <property type="match status" value="1"/>
</dbReference>
<dbReference type="HOGENOM" id="CLU_018816_1_4_7"/>
<dbReference type="RefSeq" id="WP_015347636.1">
    <property type="nucleotide sequence ID" value="NC_020126.1"/>
</dbReference>
<dbReference type="Gene3D" id="1.10.287.470">
    <property type="entry name" value="Helix hairpin bin"/>
    <property type="match status" value="1"/>
</dbReference>
<comment type="similarity">
    <text evidence="2">Belongs to the membrane fusion protein (MFP) (TC 8.A.1) family.</text>
</comment>
<dbReference type="InterPro" id="IPR058792">
    <property type="entry name" value="Beta-barrel_RND_2"/>
</dbReference>
<dbReference type="Pfam" id="PF25917">
    <property type="entry name" value="BSH_RND"/>
    <property type="match status" value="1"/>
</dbReference>
<dbReference type="InterPro" id="IPR058627">
    <property type="entry name" value="MdtA-like_C"/>
</dbReference>
<evidence type="ECO:0000259" key="8">
    <source>
        <dbReference type="Pfam" id="PF25954"/>
    </source>
</evidence>
<dbReference type="eggNOG" id="COG0845">
    <property type="taxonomic scope" value="Bacteria"/>
</dbReference>
<dbReference type="InterPro" id="IPR058625">
    <property type="entry name" value="MdtA-like_BSH"/>
</dbReference>
<evidence type="ECO:0000313" key="10">
    <source>
        <dbReference type="EMBL" id="AGC43374.1"/>
    </source>
</evidence>
<dbReference type="Gene3D" id="2.40.30.170">
    <property type="match status" value="1"/>
</dbReference>
<dbReference type="InterPro" id="IPR006143">
    <property type="entry name" value="RND_pump_MFP"/>
</dbReference>
<feature type="region of interest" description="Disordered" evidence="5">
    <location>
        <begin position="1"/>
        <end position="21"/>
    </location>
</feature>
<gene>
    <name evidence="10" type="ordered locus">MYSTI_02045</name>
</gene>
<keyword evidence="3" id="KW-0813">Transport</keyword>
<dbReference type="GO" id="GO:0015562">
    <property type="term" value="F:efflux transmembrane transporter activity"/>
    <property type="evidence" value="ECO:0007669"/>
    <property type="project" value="TreeGrafter"/>
</dbReference>
<dbReference type="Gene3D" id="2.40.420.20">
    <property type="match status" value="1"/>
</dbReference>
<keyword evidence="4" id="KW-0175">Coiled coil</keyword>
<protein>
    <submittedName>
        <fullName evidence="10">RND family efflux transporter MFP subunit</fullName>
    </submittedName>
</protein>
<keyword evidence="11" id="KW-1185">Reference proteome</keyword>
<evidence type="ECO:0000256" key="6">
    <source>
        <dbReference type="SAM" id="Phobius"/>
    </source>
</evidence>
<dbReference type="KEGG" id="msd:MYSTI_02045"/>
<dbReference type="PATRIC" id="fig|1278073.3.peg.2083"/>
<name>L7UA97_MYXSD</name>
<reference evidence="10 11" key="1">
    <citation type="journal article" date="2013" name="Genome Announc.">
        <title>Complete genome sequence of Myxococcus stipitatus strain DSM 14675, a fruiting myxobacterium.</title>
        <authorList>
            <person name="Huntley S."/>
            <person name="Kneip S."/>
            <person name="Treuner-Lange A."/>
            <person name="Sogaard-Andersen L."/>
        </authorList>
    </citation>
    <scope>NUCLEOTIDE SEQUENCE [LARGE SCALE GENOMIC DNA]</scope>
    <source>
        <strain evidence="11">DSM 14675 / JCM 12634 / Mx s8</strain>
    </source>
</reference>
<comment type="subcellular location">
    <subcellularLocation>
        <location evidence="1">Cell envelope</location>
    </subcellularLocation>
</comment>
<feature type="domain" description="CusB-like beta-barrel" evidence="8">
    <location>
        <begin position="242"/>
        <end position="311"/>
    </location>
</feature>
<dbReference type="STRING" id="1278073.MYSTI_02045"/>
<proteinExistence type="inferred from homology"/>
<evidence type="ECO:0000256" key="4">
    <source>
        <dbReference type="SAM" id="Coils"/>
    </source>
</evidence>
<dbReference type="Gene3D" id="2.40.50.100">
    <property type="match status" value="1"/>
</dbReference>
<dbReference type="Pfam" id="PF25954">
    <property type="entry name" value="Beta-barrel_RND_2"/>
    <property type="match status" value="1"/>
</dbReference>
<dbReference type="NCBIfam" id="TIGR01730">
    <property type="entry name" value="RND_mfp"/>
    <property type="match status" value="1"/>
</dbReference>
<feature type="transmembrane region" description="Helical" evidence="6">
    <location>
        <begin position="25"/>
        <end position="45"/>
    </location>
</feature>
<evidence type="ECO:0000256" key="3">
    <source>
        <dbReference type="ARBA" id="ARBA00022448"/>
    </source>
</evidence>
<evidence type="ECO:0000313" key="11">
    <source>
        <dbReference type="Proteomes" id="UP000011131"/>
    </source>
</evidence>
<evidence type="ECO:0000259" key="7">
    <source>
        <dbReference type="Pfam" id="PF25917"/>
    </source>
</evidence>
<dbReference type="PANTHER" id="PTHR30469:SF37">
    <property type="entry name" value="RAGD PROTEIN"/>
    <property type="match status" value="1"/>
</dbReference>
<keyword evidence="6" id="KW-0812">Transmembrane</keyword>
<evidence type="ECO:0000256" key="2">
    <source>
        <dbReference type="ARBA" id="ARBA00009477"/>
    </source>
</evidence>
<feature type="coiled-coil region" evidence="4">
    <location>
        <begin position="122"/>
        <end position="194"/>
    </location>
</feature>
<accession>L7UA97</accession>
<organism evidence="10 11">
    <name type="scientific">Myxococcus stipitatus (strain DSM 14675 / JCM 12634 / Mx s8)</name>
    <dbReference type="NCBI Taxonomy" id="1278073"/>
    <lineage>
        <taxon>Bacteria</taxon>
        <taxon>Pseudomonadati</taxon>
        <taxon>Myxococcota</taxon>
        <taxon>Myxococcia</taxon>
        <taxon>Myxococcales</taxon>
        <taxon>Cystobacterineae</taxon>
        <taxon>Myxococcaceae</taxon>
        <taxon>Myxococcus</taxon>
    </lineage>
</organism>
<feature type="domain" description="Multidrug resistance protein MdtA-like barrel-sandwich hybrid" evidence="7">
    <location>
        <begin position="90"/>
        <end position="226"/>
    </location>
</feature>
<evidence type="ECO:0000256" key="5">
    <source>
        <dbReference type="SAM" id="MobiDB-lite"/>
    </source>
</evidence>
<evidence type="ECO:0000256" key="1">
    <source>
        <dbReference type="ARBA" id="ARBA00004196"/>
    </source>
</evidence>
<evidence type="ECO:0000259" key="9">
    <source>
        <dbReference type="Pfam" id="PF25967"/>
    </source>
</evidence>
<feature type="domain" description="Multidrug resistance protein MdtA-like C-terminal permuted SH3" evidence="9">
    <location>
        <begin position="320"/>
        <end position="375"/>
    </location>
</feature>
<dbReference type="Pfam" id="PF25967">
    <property type="entry name" value="RND-MFP_C"/>
    <property type="match status" value="1"/>
</dbReference>